<accession>A0A067LWY9</accession>
<proteinExistence type="predicted"/>
<name>A0A067LWY9_BOTB1</name>
<organism evidence="2 3">
    <name type="scientific">Botryobasidium botryosum (strain FD-172 SS1)</name>
    <dbReference type="NCBI Taxonomy" id="930990"/>
    <lineage>
        <taxon>Eukaryota</taxon>
        <taxon>Fungi</taxon>
        <taxon>Dikarya</taxon>
        <taxon>Basidiomycota</taxon>
        <taxon>Agaricomycotina</taxon>
        <taxon>Agaricomycetes</taxon>
        <taxon>Cantharellales</taxon>
        <taxon>Botryobasidiaceae</taxon>
        <taxon>Botryobasidium</taxon>
    </lineage>
</organism>
<feature type="chain" id="PRO_5001645064" description="F-box domain-containing protein" evidence="1">
    <location>
        <begin position="17"/>
        <end position="206"/>
    </location>
</feature>
<reference evidence="3" key="1">
    <citation type="journal article" date="2014" name="Proc. Natl. Acad. Sci. U.S.A.">
        <title>Extensive sampling of basidiomycete genomes demonstrates inadequacy of the white-rot/brown-rot paradigm for wood decay fungi.</title>
        <authorList>
            <person name="Riley R."/>
            <person name="Salamov A.A."/>
            <person name="Brown D.W."/>
            <person name="Nagy L.G."/>
            <person name="Floudas D."/>
            <person name="Held B.W."/>
            <person name="Levasseur A."/>
            <person name="Lombard V."/>
            <person name="Morin E."/>
            <person name="Otillar R."/>
            <person name="Lindquist E.A."/>
            <person name="Sun H."/>
            <person name="LaButti K.M."/>
            <person name="Schmutz J."/>
            <person name="Jabbour D."/>
            <person name="Luo H."/>
            <person name="Baker S.E."/>
            <person name="Pisabarro A.G."/>
            <person name="Walton J.D."/>
            <person name="Blanchette R.A."/>
            <person name="Henrissat B."/>
            <person name="Martin F."/>
            <person name="Cullen D."/>
            <person name="Hibbett D.S."/>
            <person name="Grigoriev I.V."/>
        </authorList>
    </citation>
    <scope>NUCLEOTIDE SEQUENCE [LARGE SCALE GENOMIC DNA]</scope>
    <source>
        <strain evidence="3">FD-172 SS1</strain>
    </source>
</reference>
<dbReference type="EMBL" id="KL198101">
    <property type="protein sequence ID" value="KDQ07729.1"/>
    <property type="molecule type" value="Genomic_DNA"/>
</dbReference>
<evidence type="ECO:0000256" key="1">
    <source>
        <dbReference type="SAM" id="SignalP"/>
    </source>
</evidence>
<sequence length="206" mass="23586">MSKLLQLLVHFDLLHAVQFYSPYVLTPNSPAGKILMNSRNTLRVLSLEEVVGWLNPSCSVWALDQSNLVWPHVHELYLCIVDLDLAENISPNLSHNFPSTFSFYLPLAMAGCHHDIHDACFVLRLESLQGKWTNIKFATDTGAMLRCAMVFLDNTDFMIPFELYLVPSLECLMLKPERYLLRKYLLKRLSAIMPKLAFLCLVRTSP</sequence>
<dbReference type="InParanoid" id="A0A067LWY9"/>
<dbReference type="Proteomes" id="UP000027195">
    <property type="component" value="Unassembled WGS sequence"/>
</dbReference>
<dbReference type="AlphaFoldDB" id="A0A067LWY9"/>
<evidence type="ECO:0008006" key="4">
    <source>
        <dbReference type="Google" id="ProtNLM"/>
    </source>
</evidence>
<gene>
    <name evidence="2" type="ORF">BOTBODRAFT_180406</name>
</gene>
<dbReference type="HOGENOM" id="CLU_1331757_0_0_1"/>
<evidence type="ECO:0000313" key="2">
    <source>
        <dbReference type="EMBL" id="KDQ07729.1"/>
    </source>
</evidence>
<feature type="signal peptide" evidence="1">
    <location>
        <begin position="1"/>
        <end position="16"/>
    </location>
</feature>
<evidence type="ECO:0000313" key="3">
    <source>
        <dbReference type="Proteomes" id="UP000027195"/>
    </source>
</evidence>
<keyword evidence="1" id="KW-0732">Signal</keyword>
<protein>
    <recommendedName>
        <fullName evidence="4">F-box domain-containing protein</fullName>
    </recommendedName>
</protein>
<keyword evidence="3" id="KW-1185">Reference proteome</keyword>